<evidence type="ECO:0000313" key="2">
    <source>
        <dbReference type="EMBL" id="KAJ6980529.1"/>
    </source>
</evidence>
<name>A0AAD6Q643_9ROSI</name>
<comment type="caution">
    <text evidence="2">The sequence shown here is derived from an EMBL/GenBank/DDBJ whole genome shotgun (WGS) entry which is preliminary data.</text>
</comment>
<evidence type="ECO:0000313" key="3">
    <source>
        <dbReference type="Proteomes" id="UP001164929"/>
    </source>
</evidence>
<gene>
    <name evidence="2" type="ORF">NC653_028357</name>
</gene>
<keyword evidence="1" id="KW-0812">Transmembrane</keyword>
<evidence type="ECO:0000256" key="1">
    <source>
        <dbReference type="SAM" id="Phobius"/>
    </source>
</evidence>
<organism evidence="2 3">
    <name type="scientific">Populus alba x Populus x berolinensis</name>
    <dbReference type="NCBI Taxonomy" id="444605"/>
    <lineage>
        <taxon>Eukaryota</taxon>
        <taxon>Viridiplantae</taxon>
        <taxon>Streptophyta</taxon>
        <taxon>Embryophyta</taxon>
        <taxon>Tracheophyta</taxon>
        <taxon>Spermatophyta</taxon>
        <taxon>Magnoliopsida</taxon>
        <taxon>eudicotyledons</taxon>
        <taxon>Gunneridae</taxon>
        <taxon>Pentapetalae</taxon>
        <taxon>rosids</taxon>
        <taxon>fabids</taxon>
        <taxon>Malpighiales</taxon>
        <taxon>Salicaceae</taxon>
        <taxon>Saliceae</taxon>
        <taxon>Populus</taxon>
    </lineage>
</organism>
<protein>
    <submittedName>
        <fullName evidence="2">Uncharacterized protein</fullName>
    </submittedName>
</protein>
<keyword evidence="1" id="KW-0472">Membrane</keyword>
<accession>A0AAD6Q643</accession>
<sequence length="115" mass="13672">MITVESLSRFMVLMRRYPIRQLERFMTCLYRQRRGVFTGERLGIRAGIIRPEDGKQISAGKENGKLTRFIESYSLGLFFCFFNIQLQHVTVVAMCKAVDFVFFFLNEMTKRRRKE</sequence>
<reference evidence="2" key="1">
    <citation type="journal article" date="2023" name="Mol. Ecol. Resour.">
        <title>Chromosome-level genome assembly of a triploid poplar Populus alba 'Berolinensis'.</title>
        <authorList>
            <person name="Chen S."/>
            <person name="Yu Y."/>
            <person name="Wang X."/>
            <person name="Wang S."/>
            <person name="Zhang T."/>
            <person name="Zhou Y."/>
            <person name="He R."/>
            <person name="Meng N."/>
            <person name="Wang Y."/>
            <person name="Liu W."/>
            <person name="Liu Z."/>
            <person name="Liu J."/>
            <person name="Guo Q."/>
            <person name="Huang H."/>
            <person name="Sederoff R.R."/>
            <person name="Wang G."/>
            <person name="Qu G."/>
            <person name="Chen S."/>
        </authorList>
    </citation>
    <scope>NUCLEOTIDE SEQUENCE</scope>
    <source>
        <strain evidence="2">SC-2020</strain>
    </source>
</reference>
<proteinExistence type="predicted"/>
<dbReference type="AlphaFoldDB" id="A0AAD6Q643"/>
<dbReference type="Proteomes" id="UP001164929">
    <property type="component" value="Chromosome 11"/>
</dbReference>
<keyword evidence="1" id="KW-1133">Transmembrane helix</keyword>
<feature type="transmembrane region" description="Helical" evidence="1">
    <location>
        <begin position="75"/>
        <end position="105"/>
    </location>
</feature>
<dbReference type="EMBL" id="JAQIZT010000011">
    <property type="protein sequence ID" value="KAJ6980529.1"/>
    <property type="molecule type" value="Genomic_DNA"/>
</dbReference>
<keyword evidence="3" id="KW-1185">Reference proteome</keyword>